<accession>A0A7S4EM23</accession>
<evidence type="ECO:0000256" key="2">
    <source>
        <dbReference type="RuleBase" id="RU003616"/>
    </source>
</evidence>
<dbReference type="AlphaFoldDB" id="A0A7S4EM23"/>
<evidence type="ECO:0000256" key="3">
    <source>
        <dbReference type="SAM" id="MobiDB-lite"/>
    </source>
</evidence>
<dbReference type="Gene3D" id="2.60.40.790">
    <property type="match status" value="1"/>
</dbReference>
<protein>
    <recommendedName>
        <fullName evidence="4">SHSP domain-containing protein</fullName>
    </recommendedName>
</protein>
<dbReference type="SUPFAM" id="SSF49764">
    <property type="entry name" value="HSP20-like chaperones"/>
    <property type="match status" value="1"/>
</dbReference>
<evidence type="ECO:0000256" key="1">
    <source>
        <dbReference type="PROSITE-ProRule" id="PRU00285"/>
    </source>
</evidence>
<dbReference type="InterPro" id="IPR008978">
    <property type="entry name" value="HSP20-like_chaperone"/>
</dbReference>
<dbReference type="Pfam" id="PF00011">
    <property type="entry name" value="HSP20"/>
    <property type="match status" value="1"/>
</dbReference>
<feature type="domain" description="SHSP" evidence="4">
    <location>
        <begin position="18"/>
        <end position="140"/>
    </location>
</feature>
<evidence type="ECO:0000313" key="5">
    <source>
        <dbReference type="EMBL" id="CAE0722519.1"/>
    </source>
</evidence>
<dbReference type="CDD" id="cd06464">
    <property type="entry name" value="ACD_sHsps-like"/>
    <property type="match status" value="1"/>
</dbReference>
<dbReference type="PROSITE" id="PS01031">
    <property type="entry name" value="SHSP"/>
    <property type="match status" value="1"/>
</dbReference>
<reference evidence="5" key="1">
    <citation type="submission" date="2021-01" db="EMBL/GenBank/DDBJ databases">
        <authorList>
            <person name="Corre E."/>
            <person name="Pelletier E."/>
            <person name="Niang G."/>
            <person name="Scheremetjew M."/>
            <person name="Finn R."/>
            <person name="Kale V."/>
            <person name="Holt S."/>
            <person name="Cochrane G."/>
            <person name="Meng A."/>
            <person name="Brown T."/>
            <person name="Cohen L."/>
        </authorList>
    </citation>
    <scope>NUCLEOTIDE SEQUENCE</scope>
    <source>
        <strain evidence="5">10249 10 AB</strain>
    </source>
</reference>
<evidence type="ECO:0000259" key="4">
    <source>
        <dbReference type="PROSITE" id="PS01031"/>
    </source>
</evidence>
<dbReference type="InterPro" id="IPR002068">
    <property type="entry name" value="A-crystallin/Hsp20_dom"/>
</dbReference>
<feature type="region of interest" description="Disordered" evidence="3">
    <location>
        <begin position="68"/>
        <end position="97"/>
    </location>
</feature>
<gene>
    <name evidence="5" type="ORF">PAUS00366_LOCUS15274</name>
</gene>
<name>A0A7S4EM23_9STRA</name>
<proteinExistence type="inferred from homology"/>
<dbReference type="EMBL" id="HBIX01021814">
    <property type="protein sequence ID" value="CAE0722519.1"/>
    <property type="molecule type" value="Transcribed_RNA"/>
</dbReference>
<organism evidence="5">
    <name type="scientific">Pseudo-nitzschia australis</name>
    <dbReference type="NCBI Taxonomy" id="44445"/>
    <lineage>
        <taxon>Eukaryota</taxon>
        <taxon>Sar</taxon>
        <taxon>Stramenopiles</taxon>
        <taxon>Ochrophyta</taxon>
        <taxon>Bacillariophyta</taxon>
        <taxon>Bacillariophyceae</taxon>
        <taxon>Bacillariophycidae</taxon>
        <taxon>Bacillariales</taxon>
        <taxon>Bacillariaceae</taxon>
        <taxon>Pseudo-nitzschia</taxon>
    </lineage>
</organism>
<sequence length="140" mass="16147">METPISNTSTSTSTRFPYNITDEGSNIKIHEDETCFLLSIEMPDFQEKDLQVSLQRNILTISGFRRSCSQSYSDKDDEYNGDRREAPGYNYTSTKRQRLSRQLEIDPNAIDIERAMASTWNGCYTLYAPKRLPQFRGVIV</sequence>
<comment type="similarity">
    <text evidence="1 2">Belongs to the small heat shock protein (HSP20) family.</text>
</comment>